<dbReference type="EMBL" id="CAFBPS010000125">
    <property type="protein sequence ID" value="CAB5034855.1"/>
    <property type="molecule type" value="Genomic_DNA"/>
</dbReference>
<sequence length="146" mass="16430">MYAGPIGLIWQLANSRTGGDDQTIESDCFTRGQGDDASSCVERRRCRAQFPINVQFVEVFGFTQRDAVGFPFTRENFLRKWWTIVGLAIFRADDDDSAFVFFKPQSFGCSQTSQRRPNNDHSVQFTHALTVPTVVILVSISSLIPT</sequence>
<evidence type="ECO:0000313" key="1">
    <source>
        <dbReference type="EMBL" id="CAB5034855.1"/>
    </source>
</evidence>
<protein>
    <submittedName>
        <fullName evidence="1">Unannotated protein</fullName>
    </submittedName>
</protein>
<gene>
    <name evidence="1" type="ORF">UFOPK4134_01392</name>
</gene>
<dbReference type="AlphaFoldDB" id="A0A6J7S0W3"/>
<accession>A0A6J7S0W3</accession>
<organism evidence="1">
    <name type="scientific">freshwater metagenome</name>
    <dbReference type="NCBI Taxonomy" id="449393"/>
    <lineage>
        <taxon>unclassified sequences</taxon>
        <taxon>metagenomes</taxon>
        <taxon>ecological metagenomes</taxon>
    </lineage>
</organism>
<proteinExistence type="predicted"/>
<name>A0A6J7S0W3_9ZZZZ</name>
<reference evidence="1" key="1">
    <citation type="submission" date="2020-05" db="EMBL/GenBank/DDBJ databases">
        <authorList>
            <person name="Chiriac C."/>
            <person name="Salcher M."/>
            <person name="Ghai R."/>
            <person name="Kavagutti S V."/>
        </authorList>
    </citation>
    <scope>NUCLEOTIDE SEQUENCE</scope>
</reference>